<comment type="caution">
    <text evidence="2">The sequence shown here is derived from an EMBL/GenBank/DDBJ whole genome shotgun (WGS) entry which is preliminary data.</text>
</comment>
<evidence type="ECO:0000313" key="2">
    <source>
        <dbReference type="EMBL" id="MXQ95312.1"/>
    </source>
</evidence>
<accession>A0A6B0S090</accession>
<feature type="region of interest" description="Disordered" evidence="1">
    <location>
        <begin position="76"/>
        <end position="118"/>
    </location>
</feature>
<organism evidence="2 3">
    <name type="scientific">Bos mutus</name>
    <name type="common">wild yak</name>
    <dbReference type="NCBI Taxonomy" id="72004"/>
    <lineage>
        <taxon>Eukaryota</taxon>
        <taxon>Metazoa</taxon>
        <taxon>Chordata</taxon>
        <taxon>Craniata</taxon>
        <taxon>Vertebrata</taxon>
        <taxon>Euteleostomi</taxon>
        <taxon>Mammalia</taxon>
        <taxon>Eutheria</taxon>
        <taxon>Laurasiatheria</taxon>
        <taxon>Artiodactyla</taxon>
        <taxon>Ruminantia</taxon>
        <taxon>Pecora</taxon>
        <taxon>Bovidae</taxon>
        <taxon>Bovinae</taxon>
        <taxon>Bos</taxon>
    </lineage>
</organism>
<dbReference type="AlphaFoldDB" id="A0A6B0S090"/>
<dbReference type="Proteomes" id="UP000322234">
    <property type="component" value="Unassembled WGS sequence"/>
</dbReference>
<proteinExistence type="predicted"/>
<name>A0A6B0S090_9CETA</name>
<reference evidence="2" key="1">
    <citation type="submission" date="2019-10" db="EMBL/GenBank/DDBJ databases">
        <title>The sequence and de novo assembly of the wild yak genome.</title>
        <authorList>
            <person name="Liu Y."/>
        </authorList>
    </citation>
    <scope>NUCLEOTIDE SEQUENCE [LARGE SCALE GENOMIC DNA]</scope>
    <source>
        <strain evidence="2">WY2019</strain>
    </source>
</reference>
<protein>
    <submittedName>
        <fullName evidence="2">Uncharacterized protein</fullName>
    </submittedName>
</protein>
<feature type="region of interest" description="Disordered" evidence="1">
    <location>
        <begin position="229"/>
        <end position="252"/>
    </location>
</feature>
<evidence type="ECO:0000256" key="1">
    <source>
        <dbReference type="SAM" id="MobiDB-lite"/>
    </source>
</evidence>
<dbReference type="EMBL" id="VBQZ03000132">
    <property type="protein sequence ID" value="MXQ95312.1"/>
    <property type="molecule type" value="Genomic_DNA"/>
</dbReference>
<sequence length="278" mass="30712">MLGQPWTLVPLHTLWNLQQQPLPVAVGTGTVKHGSEAAVFLCDEQYKIYWNHHVLFKRLISINSLAPPCLRHSGKVMSAAQEPETEEEAQSGPPATRKRGPCQTGKKETGEDSGEPGTAGLGLRVTLAVLGGPWTPHLGRQSALLHAGQDCVQERESVARQKLRLGRGLRKPVSSQGEDSLIPTRVFPALVSVDYLHPYFIHRFVYFKHVAFLIPVYILVQSKLKNNKHRLHTNSPDLDTSAPAGKRFRSPWKPGSSLEVAFKGTSASMQPLFSDHRA</sequence>
<keyword evidence="3" id="KW-1185">Reference proteome</keyword>
<evidence type="ECO:0000313" key="3">
    <source>
        <dbReference type="Proteomes" id="UP000322234"/>
    </source>
</evidence>
<gene>
    <name evidence="2" type="ORF">E5288_WYG005159</name>
</gene>